<comment type="cofactor">
    <cofactor evidence="1">
        <name>Mg(2+)</name>
        <dbReference type="ChEBI" id="CHEBI:18420"/>
    </cofactor>
</comment>
<dbReference type="SUPFAM" id="SSF54631">
    <property type="entry name" value="CBS-domain pair"/>
    <property type="match status" value="1"/>
</dbReference>
<dbReference type="InterPro" id="IPR052390">
    <property type="entry name" value="tRNA_nt/polyA_polymerase"/>
</dbReference>
<keyword evidence="6" id="KW-0548">Nucleotidyltransferase</keyword>
<organism evidence="14 15">
    <name type="scientific">Sulfurihydrogenibium azorense (strain DSM 15241 / OCM 825 / Az-Fu1)</name>
    <dbReference type="NCBI Taxonomy" id="204536"/>
    <lineage>
        <taxon>Bacteria</taxon>
        <taxon>Pseudomonadati</taxon>
        <taxon>Aquificota</taxon>
        <taxon>Aquificia</taxon>
        <taxon>Aquificales</taxon>
        <taxon>Hydrogenothermaceae</taxon>
        <taxon>Sulfurihydrogenibium</taxon>
    </lineage>
</organism>
<dbReference type="PROSITE" id="PS51371">
    <property type="entry name" value="CBS"/>
    <property type="match status" value="1"/>
</dbReference>
<dbReference type="STRING" id="204536.SULAZ_1136"/>
<dbReference type="InterPro" id="IPR038763">
    <property type="entry name" value="DHH_sf"/>
</dbReference>
<keyword evidence="8" id="KW-0547">Nucleotide-binding</keyword>
<dbReference type="EMBL" id="CP001229">
    <property type="protein sequence ID" value="ACN99640.1"/>
    <property type="molecule type" value="Genomic_DNA"/>
</dbReference>
<dbReference type="AlphaFoldDB" id="C1DVH1"/>
<dbReference type="SUPFAM" id="SSF81301">
    <property type="entry name" value="Nucleotidyltransferase"/>
    <property type="match status" value="1"/>
</dbReference>
<keyword evidence="7" id="KW-0479">Metal-binding</keyword>
<proteinExistence type="inferred from homology"/>
<dbReference type="InterPro" id="IPR000644">
    <property type="entry name" value="CBS_dom"/>
</dbReference>
<dbReference type="KEGG" id="saf:SULAZ_1136"/>
<dbReference type="Proteomes" id="UP000001369">
    <property type="component" value="Chromosome"/>
</dbReference>
<dbReference type="InterPro" id="IPR046342">
    <property type="entry name" value="CBS_dom_sf"/>
</dbReference>
<dbReference type="GO" id="GO:0000166">
    <property type="term" value="F:nucleotide binding"/>
    <property type="evidence" value="ECO:0007669"/>
    <property type="project" value="UniProtKB-KW"/>
</dbReference>
<dbReference type="eggNOG" id="COG0618">
    <property type="taxonomic scope" value="Bacteria"/>
</dbReference>
<keyword evidence="4 12" id="KW-0808">Transferase</keyword>
<dbReference type="SUPFAM" id="SSF64182">
    <property type="entry name" value="DHH phosphoesterases"/>
    <property type="match status" value="1"/>
</dbReference>
<protein>
    <submittedName>
        <fullName evidence="14">Poly A polymerase</fullName>
    </submittedName>
</protein>
<dbReference type="InterPro" id="IPR003156">
    <property type="entry name" value="DHHA1_dom"/>
</dbReference>
<dbReference type="GO" id="GO:0046872">
    <property type="term" value="F:metal ion binding"/>
    <property type="evidence" value="ECO:0007669"/>
    <property type="project" value="UniProtKB-KW"/>
</dbReference>
<evidence type="ECO:0000256" key="11">
    <source>
        <dbReference type="PROSITE-ProRule" id="PRU00703"/>
    </source>
</evidence>
<dbReference type="eggNOG" id="COG0517">
    <property type="taxonomic scope" value="Bacteria"/>
</dbReference>
<dbReference type="Gene3D" id="3.10.580.10">
    <property type="entry name" value="CBS-domain"/>
    <property type="match status" value="1"/>
</dbReference>
<evidence type="ECO:0000256" key="4">
    <source>
        <dbReference type="ARBA" id="ARBA00022679"/>
    </source>
</evidence>
<dbReference type="OrthoDB" id="9805698at2"/>
<dbReference type="SMART" id="SM00116">
    <property type="entry name" value="CBS"/>
    <property type="match status" value="2"/>
</dbReference>
<keyword evidence="11" id="KW-0129">CBS domain</keyword>
<dbReference type="Gene3D" id="1.10.3090.10">
    <property type="entry name" value="cca-adding enzyme, domain 2"/>
    <property type="match status" value="1"/>
</dbReference>
<accession>C1DVH1</accession>
<evidence type="ECO:0000256" key="1">
    <source>
        <dbReference type="ARBA" id="ARBA00001946"/>
    </source>
</evidence>
<evidence type="ECO:0000256" key="5">
    <source>
        <dbReference type="ARBA" id="ARBA00022694"/>
    </source>
</evidence>
<evidence type="ECO:0000256" key="12">
    <source>
        <dbReference type="RuleBase" id="RU003953"/>
    </source>
</evidence>
<evidence type="ECO:0000256" key="9">
    <source>
        <dbReference type="ARBA" id="ARBA00022842"/>
    </source>
</evidence>
<dbReference type="HOGENOM" id="CLU_015961_5_0_0"/>
<evidence type="ECO:0000256" key="8">
    <source>
        <dbReference type="ARBA" id="ARBA00022741"/>
    </source>
</evidence>
<keyword evidence="15" id="KW-1185">Reference proteome</keyword>
<dbReference type="PANTHER" id="PTHR47788">
    <property type="entry name" value="POLYA POLYMERASE"/>
    <property type="match status" value="1"/>
</dbReference>
<dbReference type="InterPro" id="IPR043519">
    <property type="entry name" value="NT_sf"/>
</dbReference>
<evidence type="ECO:0000256" key="7">
    <source>
        <dbReference type="ARBA" id="ARBA00022723"/>
    </source>
</evidence>
<gene>
    <name evidence="14" type="ordered locus">SULAZ_1136</name>
</gene>
<evidence type="ECO:0000259" key="13">
    <source>
        <dbReference type="PROSITE" id="PS51371"/>
    </source>
</evidence>
<dbReference type="GO" id="GO:0016779">
    <property type="term" value="F:nucleotidyltransferase activity"/>
    <property type="evidence" value="ECO:0007669"/>
    <property type="project" value="UniProtKB-KW"/>
</dbReference>
<evidence type="ECO:0000256" key="10">
    <source>
        <dbReference type="ARBA" id="ARBA00022884"/>
    </source>
</evidence>
<reference evidence="14 15" key="1">
    <citation type="journal article" date="2009" name="J. Bacteriol.">
        <title>Complete and draft genome sequences of six members of the Aquificales.</title>
        <authorList>
            <person name="Reysenbach A.L."/>
            <person name="Hamamura N."/>
            <person name="Podar M."/>
            <person name="Griffiths E."/>
            <person name="Ferreira S."/>
            <person name="Hochstein R."/>
            <person name="Heidelberg J."/>
            <person name="Johnson J."/>
            <person name="Mead D."/>
            <person name="Pohorille A."/>
            <person name="Sarmiento M."/>
            <person name="Schweighofer K."/>
            <person name="Seshadri R."/>
            <person name="Voytek M.A."/>
        </authorList>
    </citation>
    <scope>NUCLEOTIDE SEQUENCE [LARGE SCALE GENOMIC DNA]</scope>
    <source>
        <strain evidence="15">Az-Fu1 / DSM 15241 / OCM 825</strain>
    </source>
</reference>
<dbReference type="Pfam" id="PF02272">
    <property type="entry name" value="DHHA1"/>
    <property type="match status" value="1"/>
</dbReference>
<evidence type="ECO:0000256" key="2">
    <source>
        <dbReference type="ARBA" id="ARBA00007265"/>
    </source>
</evidence>
<sequence length="845" mass="97597">MQVVILDEGSDLDAFSSAYGLTLLFPDTYIILPNSYDYKLRKTLEIFQDRVKQKILKKQEVDFSKVKKAFVVDSQTIPDLDIPIEIFDHHPKKDLKNKNIKIYIYKTGSLSTIIVEKIKKQKVKLDTEDATILALGIYEDTGGFKFLGTTSRDLKAYNYLLNIGIDLVKLKYIVSDTFDLEDSEVLREIIKNVETLPVENKKVLISNLIRKYSKDVAWILKYVKPFEEADAYFLVINQKSKKTIIGRSKDKDIDLSKIMSQLDGGGHPFAASTTIVGFDYNEIKNFLTYLISGKDKTISQFIKNDLPVVESNLSLNQVKSVMGRYKYVVVLQSGKYAGILTDKIINNAIKHGLKDEKAITFTEDFITLNPNTTFLQLLKLTSNYETDIFPVVEKGFYKGVIYKKDIVNTLAGLSDDKPLFNLSSKVKTVNYLERLKRFFPKDVLDLLKDIGQFSEKLGYKSFIIGGVVRDIVLGKQSLDIDIIVEGSAIDLIKRYAKENNLTYHVYPEFMTGNIVFPNGLKLDFATARKEEYDSPGSYPKVEKATLFEDLYRRDFTINTLAIEITYSNFGKLIDYFNGLVDIKEKRIRILHTLSFVEDPIRILRALRFAGRLEFKLEKKTESLLKHAVEKDLLNFAPTGRINLELNLTFKEEKVLDILKLMDKYKVLYKLFGITLDKEKEKLLVKLQDNFLILKEILNTDFPTSSNYLYVLLSNYPQEIVYNLLKKYHFEKEAKYIDEFLSAFKIVKESQNKYTLYRILKSFNKEFLPALMSFLDSNKFKGIIDVLKKEKNPLIKGEDLIELGLKPSPEFKTILEDIFVKYLNDQFKNKEEAVSYIKNKYLKEVK</sequence>
<dbReference type="RefSeq" id="WP_012674950.1">
    <property type="nucleotide sequence ID" value="NC_012438.1"/>
</dbReference>
<feature type="domain" description="CBS" evidence="13">
    <location>
        <begin position="361"/>
        <end position="419"/>
    </location>
</feature>
<evidence type="ECO:0000313" key="14">
    <source>
        <dbReference type="EMBL" id="ACN99640.1"/>
    </source>
</evidence>
<dbReference type="PANTHER" id="PTHR47788:SF1">
    <property type="entry name" value="A-ADDING TRNA NUCLEOTIDYLTRANSFERASE"/>
    <property type="match status" value="1"/>
</dbReference>
<dbReference type="Gene3D" id="3.10.310.30">
    <property type="match status" value="1"/>
</dbReference>
<dbReference type="SUPFAM" id="SSF81891">
    <property type="entry name" value="Poly A polymerase C-terminal region-like"/>
    <property type="match status" value="1"/>
</dbReference>
<dbReference type="Gene3D" id="3.30.460.10">
    <property type="entry name" value="Beta Polymerase, domain 2"/>
    <property type="match status" value="1"/>
</dbReference>
<dbReference type="Pfam" id="PF01743">
    <property type="entry name" value="PolyA_pol"/>
    <property type="match status" value="1"/>
</dbReference>
<evidence type="ECO:0000256" key="3">
    <source>
        <dbReference type="ARBA" id="ARBA00022555"/>
    </source>
</evidence>
<keyword evidence="9" id="KW-0460">Magnesium</keyword>
<dbReference type="Pfam" id="PF00571">
    <property type="entry name" value="CBS"/>
    <property type="match status" value="1"/>
</dbReference>
<keyword evidence="10 12" id="KW-0694">RNA-binding</keyword>
<comment type="similarity">
    <text evidence="2 12">Belongs to the tRNA nucleotidyltransferase/poly(A) polymerase family.</text>
</comment>
<dbReference type="CDD" id="cd05398">
    <property type="entry name" value="NT_ClassII-CCAase"/>
    <property type="match status" value="1"/>
</dbReference>
<dbReference type="Gene3D" id="3.90.1640.10">
    <property type="entry name" value="inorganic pyrophosphatase (n-terminal core)"/>
    <property type="match status" value="1"/>
</dbReference>
<dbReference type="InterPro" id="IPR002646">
    <property type="entry name" value="PolA_pol_head_dom"/>
</dbReference>
<evidence type="ECO:0000313" key="15">
    <source>
        <dbReference type="Proteomes" id="UP000001369"/>
    </source>
</evidence>
<keyword evidence="5" id="KW-0819">tRNA processing</keyword>
<keyword evidence="3" id="KW-0820">tRNA-binding</keyword>
<dbReference type="GO" id="GO:0008033">
    <property type="term" value="P:tRNA processing"/>
    <property type="evidence" value="ECO:0007669"/>
    <property type="project" value="UniProtKB-KW"/>
</dbReference>
<name>C1DVH1_SULAA</name>
<dbReference type="GO" id="GO:0000049">
    <property type="term" value="F:tRNA binding"/>
    <property type="evidence" value="ECO:0007669"/>
    <property type="project" value="UniProtKB-KW"/>
</dbReference>
<evidence type="ECO:0000256" key="6">
    <source>
        <dbReference type="ARBA" id="ARBA00022695"/>
    </source>
</evidence>
<dbReference type="eggNOG" id="COG0617">
    <property type="taxonomic scope" value="Bacteria"/>
</dbReference>